<gene>
    <name evidence="1" type="ORF">TNIN_66501</name>
</gene>
<protein>
    <submittedName>
        <fullName evidence="1">Uncharacterized protein</fullName>
    </submittedName>
</protein>
<organism evidence="1 2">
    <name type="scientific">Trichonephila inaurata madagascariensis</name>
    <dbReference type="NCBI Taxonomy" id="2747483"/>
    <lineage>
        <taxon>Eukaryota</taxon>
        <taxon>Metazoa</taxon>
        <taxon>Ecdysozoa</taxon>
        <taxon>Arthropoda</taxon>
        <taxon>Chelicerata</taxon>
        <taxon>Arachnida</taxon>
        <taxon>Araneae</taxon>
        <taxon>Araneomorphae</taxon>
        <taxon>Entelegynae</taxon>
        <taxon>Araneoidea</taxon>
        <taxon>Nephilidae</taxon>
        <taxon>Trichonephila</taxon>
        <taxon>Trichonephila inaurata</taxon>
    </lineage>
</organism>
<keyword evidence="2" id="KW-1185">Reference proteome</keyword>
<name>A0A8X7CRN9_9ARAC</name>
<comment type="caution">
    <text evidence="1">The sequence shown here is derived from an EMBL/GenBank/DDBJ whole genome shotgun (WGS) entry which is preliminary data.</text>
</comment>
<evidence type="ECO:0000313" key="2">
    <source>
        <dbReference type="Proteomes" id="UP000886998"/>
    </source>
</evidence>
<dbReference type="AlphaFoldDB" id="A0A8X7CRN9"/>
<dbReference type="Proteomes" id="UP000886998">
    <property type="component" value="Unassembled WGS sequence"/>
</dbReference>
<proteinExistence type="predicted"/>
<dbReference type="EMBL" id="BMAV01020528">
    <property type="protein sequence ID" value="GFY74047.1"/>
    <property type="molecule type" value="Genomic_DNA"/>
</dbReference>
<sequence length="106" mass="12490">MLKLSCVIFDIQQDVTKLHSNHLYGCCLDKNKHLKECFEPDSVKEEMKDSAAKVGHRTYKVDEIRSCPTLIVIPFTYVCCLLKPLFHQYCNHFCQNLYENVSLRYR</sequence>
<accession>A0A8X7CRN9</accession>
<reference evidence="1" key="1">
    <citation type="submission" date="2020-08" db="EMBL/GenBank/DDBJ databases">
        <title>Multicomponent nature underlies the extraordinary mechanical properties of spider dragline silk.</title>
        <authorList>
            <person name="Kono N."/>
            <person name="Nakamura H."/>
            <person name="Mori M."/>
            <person name="Yoshida Y."/>
            <person name="Ohtoshi R."/>
            <person name="Malay A.D."/>
            <person name="Moran D.A.P."/>
            <person name="Tomita M."/>
            <person name="Numata K."/>
            <person name="Arakawa K."/>
        </authorList>
    </citation>
    <scope>NUCLEOTIDE SEQUENCE</scope>
</reference>
<evidence type="ECO:0000313" key="1">
    <source>
        <dbReference type="EMBL" id="GFY74047.1"/>
    </source>
</evidence>